<keyword evidence="4" id="KW-1185">Reference proteome</keyword>
<organism evidence="3 4">
    <name type="scientific">Amphibalanus amphitrite</name>
    <name type="common">Striped barnacle</name>
    <name type="synonym">Balanus amphitrite</name>
    <dbReference type="NCBI Taxonomy" id="1232801"/>
    <lineage>
        <taxon>Eukaryota</taxon>
        <taxon>Metazoa</taxon>
        <taxon>Ecdysozoa</taxon>
        <taxon>Arthropoda</taxon>
        <taxon>Crustacea</taxon>
        <taxon>Multicrustacea</taxon>
        <taxon>Cirripedia</taxon>
        <taxon>Thoracica</taxon>
        <taxon>Thoracicalcarea</taxon>
        <taxon>Balanomorpha</taxon>
        <taxon>Balanoidea</taxon>
        <taxon>Balanidae</taxon>
        <taxon>Amphibalaninae</taxon>
        <taxon>Amphibalanus</taxon>
    </lineage>
</organism>
<feature type="region of interest" description="Disordered" evidence="1">
    <location>
        <begin position="166"/>
        <end position="194"/>
    </location>
</feature>
<sequence>MQLISNSTANCLRHFLTDAEADFTEEARVIELFDKVCDVLNSASPADPKSLRRGYKASEEQEAVLDGAVEELLAMRFGSARHLYPFQKAMLVTIRSVRGLLRDMRSAFGEDTYLLTRRLTQDQLEGLFGMVRGRCGSNSNPNPVDAMASLRLLTILSGLKCGVSPLRRPGTAGRDPEVELEEGTGASADPNDVPSELDQLAELQEEAADAVPPEVAADLETFSDARASDVETESEMESLLQEYDAAAKRSRSSGGAAAASSTTPAEANAMVYVCGFVAGRARDRSLGAPSSQSEDGPLDALWVRLRSEGGLTIPTKNFYDVFLEMDNCFKIHHALEPDFLSRKPMVVANFLEVLNLKFPTVPAAAKKTFARARTFMRLKTVNGRILAQSAEKREARKRKQAAT</sequence>
<dbReference type="Proteomes" id="UP000440578">
    <property type="component" value="Unassembled WGS sequence"/>
</dbReference>
<dbReference type="EMBL" id="VIIS01000906">
    <property type="protein sequence ID" value="KAF0303898.1"/>
    <property type="molecule type" value="Genomic_DNA"/>
</dbReference>
<dbReference type="InterPro" id="IPR048367">
    <property type="entry name" value="TNP-like_RNaseH_C"/>
</dbReference>
<gene>
    <name evidence="3" type="primary">T_107</name>
    <name evidence="3" type="ORF">FJT64_024152</name>
</gene>
<accession>A0A6A4WP30</accession>
<proteinExistence type="predicted"/>
<reference evidence="3 4" key="1">
    <citation type="submission" date="2019-07" db="EMBL/GenBank/DDBJ databases">
        <title>Draft genome assembly of a fouling barnacle, Amphibalanus amphitrite (Darwin, 1854): The first reference genome for Thecostraca.</title>
        <authorList>
            <person name="Kim W."/>
        </authorList>
    </citation>
    <scope>NUCLEOTIDE SEQUENCE [LARGE SCALE GENOMIC DNA]</scope>
    <source>
        <strain evidence="3">SNU_AA5</strain>
        <tissue evidence="3">Soma without cirri and trophi</tissue>
    </source>
</reference>
<evidence type="ECO:0000259" key="2">
    <source>
        <dbReference type="Pfam" id="PF21789"/>
    </source>
</evidence>
<comment type="caution">
    <text evidence="3">The sequence shown here is derived from an EMBL/GenBank/DDBJ whole genome shotgun (WGS) entry which is preliminary data.</text>
</comment>
<dbReference type="Pfam" id="PF21789">
    <property type="entry name" value="TNP-like_RNaseH_C"/>
    <property type="match status" value="1"/>
</dbReference>
<evidence type="ECO:0000256" key="1">
    <source>
        <dbReference type="SAM" id="MobiDB-lite"/>
    </source>
</evidence>
<protein>
    <submittedName>
        <fullName evidence="3">Transposable element P transposase</fullName>
    </submittedName>
</protein>
<dbReference type="AlphaFoldDB" id="A0A6A4WP30"/>
<dbReference type="OrthoDB" id="6378996at2759"/>
<feature type="domain" description="Transposable element P transposase-like RNase H C-terminal" evidence="2">
    <location>
        <begin position="120"/>
        <end position="142"/>
    </location>
</feature>
<evidence type="ECO:0000313" key="4">
    <source>
        <dbReference type="Proteomes" id="UP000440578"/>
    </source>
</evidence>
<evidence type="ECO:0000313" key="3">
    <source>
        <dbReference type="EMBL" id="KAF0303898.1"/>
    </source>
</evidence>
<name>A0A6A4WP30_AMPAM</name>